<proteinExistence type="predicted"/>
<dbReference type="Proteomes" id="UP001627154">
    <property type="component" value="Unassembled WGS sequence"/>
</dbReference>
<reference evidence="1 2" key="1">
    <citation type="journal article" date="2024" name="bioRxiv">
        <title>A reference genome for Trichogramma kaykai: A tiny desert-dwelling parasitoid wasp with competing sex-ratio distorters.</title>
        <authorList>
            <person name="Culotta J."/>
            <person name="Lindsey A.R."/>
        </authorList>
    </citation>
    <scope>NUCLEOTIDE SEQUENCE [LARGE SCALE GENOMIC DNA]</scope>
    <source>
        <strain evidence="1 2">KSX58</strain>
    </source>
</reference>
<comment type="caution">
    <text evidence="1">The sequence shown here is derived from an EMBL/GenBank/DDBJ whole genome shotgun (WGS) entry which is preliminary data.</text>
</comment>
<dbReference type="AlphaFoldDB" id="A0ABD2WUQ4"/>
<protein>
    <submittedName>
        <fullName evidence="1">Uncharacterized protein</fullName>
    </submittedName>
</protein>
<accession>A0ABD2WUQ4</accession>
<name>A0ABD2WUQ4_9HYME</name>
<gene>
    <name evidence="1" type="ORF">TKK_009460</name>
</gene>
<organism evidence="1 2">
    <name type="scientific">Trichogramma kaykai</name>
    <dbReference type="NCBI Taxonomy" id="54128"/>
    <lineage>
        <taxon>Eukaryota</taxon>
        <taxon>Metazoa</taxon>
        <taxon>Ecdysozoa</taxon>
        <taxon>Arthropoda</taxon>
        <taxon>Hexapoda</taxon>
        <taxon>Insecta</taxon>
        <taxon>Pterygota</taxon>
        <taxon>Neoptera</taxon>
        <taxon>Endopterygota</taxon>
        <taxon>Hymenoptera</taxon>
        <taxon>Apocrita</taxon>
        <taxon>Proctotrupomorpha</taxon>
        <taxon>Chalcidoidea</taxon>
        <taxon>Trichogrammatidae</taxon>
        <taxon>Trichogramma</taxon>
    </lineage>
</organism>
<evidence type="ECO:0000313" key="2">
    <source>
        <dbReference type="Proteomes" id="UP001627154"/>
    </source>
</evidence>
<sequence>MAEQSEVTRISPSWKGRLPNLRDCFKSREIERLLADSIECRDVGYAFVEFVARSGYRDAPKLDACGETILRRSMLLHRCAARRF</sequence>
<evidence type="ECO:0000313" key="1">
    <source>
        <dbReference type="EMBL" id="KAL3396574.1"/>
    </source>
</evidence>
<dbReference type="EMBL" id="JBJJXI010000070">
    <property type="protein sequence ID" value="KAL3396574.1"/>
    <property type="molecule type" value="Genomic_DNA"/>
</dbReference>
<keyword evidence="2" id="KW-1185">Reference proteome</keyword>